<sequence length="523" mass="57716">MSKLSKIILAIGLLSILVTAVSALEIDEPQYNPNVIHPGDDVDVWIDVANDEGSDEIIEDLRISVESNYPFEVKQVNPTKGVYEISQLNEGESDTAYFKLHINDDASSRDYRLDVTVSYDIVEYDGDDRQVISKSYTKIYYIPVYGLANFEINSDGVTLTPAKTENVQIKVTNKGTGTAKEATLTIGSNDLINPIDTTKFYLGSLSPDITKLLSLNLHASGDATEGSYLIPATLSWIDSDGTENSEVINIGFIVEGDINLGISNVITDPTEIKAQETYVKIDVDLTNNGHGEAKNIEIDLLSEYPFKDSWSNSNFKNIGTLTSGDTKTATFYIDVDKDAEAKHYSVPLNITYMDIFDEEHSEMEYIDLYIKPKPVLEILPETYTLKAGDENTITLTLQNTGSEKAQSVKITAIKNTAQPFEYTQKTDSIGTLDTNETGEGQLIIDVDSDAANKEYLITVEVRSVGDSEEGDDNVYISQKTIRVNVEGGSNSTLVYLVVLLLVGGLGYYMYLKRKKGKATEETE</sequence>
<dbReference type="EMBL" id="JACHED010000001">
    <property type="protein sequence ID" value="MBB6496281.1"/>
    <property type="molecule type" value="Genomic_DNA"/>
</dbReference>
<reference evidence="3 6" key="3">
    <citation type="submission" date="2020-07" db="EMBL/GenBank/DDBJ databases">
        <title>Genomic Encyclopedia of Type Strains, Phase IV (KMG-V): Genome sequencing to study the core and pangenomes of soil and plant-associated prokaryotes.</title>
        <authorList>
            <person name="Whitman W."/>
        </authorList>
    </citation>
    <scope>NUCLEOTIDE SEQUENCE [LARGE SCALE GENOMIC DNA]</scope>
    <source>
        <strain evidence="3 6">C13</strain>
        <strain evidence="4 7">D1</strain>
    </source>
</reference>
<dbReference type="GeneID" id="36102915"/>
<evidence type="ECO:0000313" key="6">
    <source>
        <dbReference type="Proteomes" id="UP000567099"/>
    </source>
</evidence>
<dbReference type="Proteomes" id="UP000239462">
    <property type="component" value="Chromosome"/>
</dbReference>
<keyword evidence="1" id="KW-1133">Transmembrane helix</keyword>
<proteinExistence type="predicted"/>
<organism evidence="2 5">
    <name type="scientific">Methanococcus maripaludis</name>
    <name type="common">Methanococcus deltae</name>
    <dbReference type="NCBI Taxonomy" id="39152"/>
    <lineage>
        <taxon>Archaea</taxon>
        <taxon>Methanobacteriati</taxon>
        <taxon>Methanobacteriota</taxon>
        <taxon>Methanomada group</taxon>
        <taxon>Methanococci</taxon>
        <taxon>Methanococcales</taxon>
        <taxon>Methanococcaceae</taxon>
        <taxon>Methanococcus</taxon>
    </lineage>
</organism>
<accession>A0A2L1CD03</accession>
<evidence type="ECO:0000313" key="5">
    <source>
        <dbReference type="Proteomes" id="UP000239462"/>
    </source>
</evidence>
<keyword evidence="1" id="KW-0472">Membrane</keyword>
<gene>
    <name evidence="3" type="ORF">HNP94_000713</name>
    <name evidence="4" type="ORF">HNP96_000302</name>
    <name evidence="2" type="ORF">MMJJ_18330</name>
</gene>
<protein>
    <submittedName>
        <fullName evidence="2">NPCBM-associated, NEW3 domain of alpha-galactosidase</fullName>
    </submittedName>
</protein>
<dbReference type="KEGG" id="mmad:MMJJ_18330"/>
<reference evidence="5" key="1">
    <citation type="journal article" date="2018" name="Genome Announc.">
        <title>Complete Genome Sequence of the Methanococcus maripaludis Type Strain JJ (DSM 2067), a Model for Selenoprotein Synthesis in Archaea.</title>
        <authorList>
            <person name="Poehlein A."/>
            <person name="Heym D."/>
            <person name="Quitzke V."/>
            <person name="Fersch J."/>
            <person name="Daniel R."/>
            <person name="Rother M."/>
        </authorList>
    </citation>
    <scope>NUCLEOTIDE SEQUENCE [LARGE SCALE GENOMIC DNA]</scope>
    <source>
        <strain evidence="5">DSM 2067</strain>
    </source>
</reference>
<dbReference type="Proteomes" id="UP000590564">
    <property type="component" value="Unassembled WGS sequence"/>
</dbReference>
<dbReference type="RefSeq" id="WP_104838543.1">
    <property type="nucleotide sequence ID" value="NZ_CP026606.1"/>
</dbReference>
<dbReference type="Proteomes" id="UP000567099">
    <property type="component" value="Unassembled WGS sequence"/>
</dbReference>
<dbReference type="PANTHER" id="PTHR35902">
    <property type="entry name" value="S-LAYER DOMAIN-LIKE PROTEIN-RELATED"/>
    <property type="match status" value="1"/>
</dbReference>
<reference evidence="2" key="2">
    <citation type="submission" date="2018-02" db="EMBL/GenBank/DDBJ databases">
        <title>Complete genome sequence of the Methanococcus maripaludis type strain JJ (DSM 2067), a model for selenoprotein synthesis in Archaea.</title>
        <authorList>
            <person name="Poehlein A."/>
            <person name="Heym D."/>
            <person name="Quitzke V."/>
            <person name="Fersch J."/>
            <person name="Daniel R."/>
            <person name="Rother M."/>
        </authorList>
    </citation>
    <scope>NUCLEOTIDE SEQUENCE [LARGE SCALE GENOMIC DNA]</scope>
    <source>
        <strain evidence="2">DSM 2067</strain>
    </source>
</reference>
<evidence type="ECO:0000256" key="1">
    <source>
        <dbReference type="SAM" id="Phobius"/>
    </source>
</evidence>
<keyword evidence="1" id="KW-0812">Transmembrane</keyword>
<feature type="transmembrane region" description="Helical" evidence="1">
    <location>
        <begin position="492"/>
        <end position="511"/>
    </location>
</feature>
<evidence type="ECO:0000313" key="4">
    <source>
        <dbReference type="EMBL" id="MBB6496281.1"/>
    </source>
</evidence>
<evidence type="ECO:0000313" key="2">
    <source>
        <dbReference type="EMBL" id="AVB77203.1"/>
    </source>
</evidence>
<dbReference type="AlphaFoldDB" id="A0A2L1CD03"/>
<dbReference type="PANTHER" id="PTHR35902:SF3">
    <property type="entry name" value="NPCBM-ASSOCIATED, NEW3 DOMAIN OF ALPHA-GALACTOSIDASE"/>
    <property type="match status" value="1"/>
</dbReference>
<dbReference type="EMBL" id="CP026606">
    <property type="protein sequence ID" value="AVB77203.1"/>
    <property type="molecule type" value="Genomic_DNA"/>
</dbReference>
<dbReference type="EMBL" id="JACDUO010000001">
    <property type="protein sequence ID" value="MBA2863713.1"/>
    <property type="molecule type" value="Genomic_DNA"/>
</dbReference>
<evidence type="ECO:0000313" key="3">
    <source>
        <dbReference type="EMBL" id="MBA2863713.1"/>
    </source>
</evidence>
<evidence type="ECO:0000313" key="7">
    <source>
        <dbReference type="Proteomes" id="UP000590564"/>
    </source>
</evidence>
<name>A0A2L1CD03_METMI</name>